<sequence length="70" mass="7624">MIDSSDVAEQVMLVEAARAAGARHGHPVTATASRYSSAPTGHFGMKRGTAYQAPTYVLYKTEDLPFRIMH</sequence>
<organism evidence="1 2">
    <name type="scientific">Burkholderia contaminans</name>
    <dbReference type="NCBI Taxonomy" id="488447"/>
    <lineage>
        <taxon>Bacteria</taxon>
        <taxon>Pseudomonadati</taxon>
        <taxon>Pseudomonadota</taxon>
        <taxon>Betaproteobacteria</taxon>
        <taxon>Burkholderiales</taxon>
        <taxon>Burkholderiaceae</taxon>
        <taxon>Burkholderia</taxon>
        <taxon>Burkholderia cepacia complex</taxon>
    </lineage>
</organism>
<evidence type="ECO:0000313" key="2">
    <source>
        <dbReference type="Proteomes" id="UP000269271"/>
    </source>
</evidence>
<accession>A0A0G3Z364</accession>
<dbReference type="Proteomes" id="UP000269271">
    <property type="component" value="Unassembled WGS sequence"/>
</dbReference>
<dbReference type="AlphaFoldDB" id="A0A0G3Z364"/>
<gene>
    <name evidence="1" type="ORF">DF037_08490</name>
</gene>
<comment type="caution">
    <text evidence="1">The sequence shown here is derived from an EMBL/GenBank/DDBJ whole genome shotgun (WGS) entry which is preliminary data.</text>
</comment>
<proteinExistence type="predicted"/>
<reference evidence="1 2" key="1">
    <citation type="submission" date="2018-08" db="EMBL/GenBank/DDBJ databases">
        <title>Comparative analysis of Burkholderia isolates from Puerto Rico.</title>
        <authorList>
            <person name="Hall C."/>
            <person name="Sahl J."/>
            <person name="Wagner D."/>
        </authorList>
    </citation>
    <scope>NUCLEOTIDE SEQUENCE [LARGE SCALE GENOMIC DNA]</scope>
    <source>
        <strain evidence="1 2">Bp9001</strain>
    </source>
</reference>
<protein>
    <submittedName>
        <fullName evidence="1">Uncharacterized protein</fullName>
    </submittedName>
</protein>
<dbReference type="KEGG" id="bcon:NL30_30875"/>
<evidence type="ECO:0000313" key="1">
    <source>
        <dbReference type="EMBL" id="RQT33600.1"/>
    </source>
</evidence>
<dbReference type="EMBL" id="QTQX01000004">
    <property type="protein sequence ID" value="RQT33600.1"/>
    <property type="molecule type" value="Genomic_DNA"/>
</dbReference>
<name>A0A0G3Z364_9BURK</name>